<dbReference type="KEGG" id="pgab:PGSY75_0027200"/>
<reference evidence="2 3" key="1">
    <citation type="journal article" date="2016" name="Nat. Commun.">
        <title>Genomes of cryptic chimpanzee Plasmodium species reveal key evolutionary events leading to human malaria.</title>
        <authorList>
            <person name="Sundararaman S.A."/>
            <person name="Plenderleith L.J."/>
            <person name="Liu W."/>
            <person name="Loy D.E."/>
            <person name="Learn G.H."/>
            <person name="Li Y."/>
            <person name="Shaw K.S."/>
            <person name="Ayouba A."/>
            <person name="Peeters M."/>
            <person name="Speede S."/>
            <person name="Shaw G.M."/>
            <person name="Bushman F.D."/>
            <person name="Brisson D."/>
            <person name="Rayner J.C."/>
            <person name="Sharp P.M."/>
            <person name="Hahn B.H."/>
        </authorList>
    </citation>
    <scope>NUCLEOTIDE SEQUENCE [LARGE SCALE GENOMIC DNA]</scope>
    <source>
        <strain evidence="2 3">SY75</strain>
    </source>
</reference>
<organism evidence="2 3">
    <name type="scientific">Plasmodium gaboni</name>
    <dbReference type="NCBI Taxonomy" id="647221"/>
    <lineage>
        <taxon>Eukaryota</taxon>
        <taxon>Sar</taxon>
        <taxon>Alveolata</taxon>
        <taxon>Apicomplexa</taxon>
        <taxon>Aconoidasida</taxon>
        <taxon>Haemosporida</taxon>
        <taxon>Plasmodiidae</taxon>
        <taxon>Plasmodium</taxon>
        <taxon>Plasmodium (Laverania)</taxon>
    </lineage>
</organism>
<proteinExistence type="predicted"/>
<sequence>NINNNIYLTSKTWDTNNYLTPTFKVKRFHVFKTYAFFIDEVKEIYKSKLKGNTRSSTISDKVVAVKDTKNCKETLNKSENNDLHKSKPKYPEKNLEKKEEITENKKVKLRATNVTQEKEQNN</sequence>
<comment type="caution">
    <text evidence="2">The sequence shown here is derived from an EMBL/GenBank/DDBJ whole genome shotgun (WGS) entry which is preliminary data.</text>
</comment>
<dbReference type="VEuPathDB" id="PlasmoDB:PGABG01_0012700"/>
<evidence type="ECO:0000313" key="2">
    <source>
        <dbReference type="EMBL" id="KYN93161.1"/>
    </source>
</evidence>
<dbReference type="AlphaFoldDB" id="A0A151L2I2"/>
<accession>A0A151L2I2</accession>
<evidence type="ECO:0000256" key="1">
    <source>
        <dbReference type="SAM" id="MobiDB-lite"/>
    </source>
</evidence>
<evidence type="ECO:0000313" key="3">
    <source>
        <dbReference type="Proteomes" id="UP000076004"/>
    </source>
</evidence>
<name>A0A151L2I2_9APIC</name>
<feature type="compositionally biased region" description="Basic and acidic residues" evidence="1">
    <location>
        <begin position="73"/>
        <end position="106"/>
    </location>
</feature>
<feature type="region of interest" description="Disordered" evidence="1">
    <location>
        <begin position="73"/>
        <end position="122"/>
    </location>
</feature>
<dbReference type="GeneID" id="29774001"/>
<dbReference type="EMBL" id="LVLB01000301">
    <property type="protein sequence ID" value="KYN93161.1"/>
    <property type="molecule type" value="Genomic_DNA"/>
</dbReference>
<gene>
    <name evidence="2" type="ORF">PGSY75_0027200</name>
</gene>
<dbReference type="RefSeq" id="XP_018638785.1">
    <property type="nucleotide sequence ID" value="XM_018783414.1"/>
</dbReference>
<feature type="non-terminal residue" evidence="2">
    <location>
        <position position="1"/>
    </location>
</feature>
<dbReference type="VEuPathDB" id="PlasmoDB:PGSY75_0027200"/>
<dbReference type="Proteomes" id="UP000076004">
    <property type="component" value="Unassembled WGS sequence"/>
</dbReference>
<protein>
    <submittedName>
        <fullName evidence="2">Acyl-CoA synthetase</fullName>
    </submittedName>
</protein>